<proteinExistence type="predicted"/>
<name>A0A9N8ZS63_FUNMO</name>
<sequence length="57" mass="6486">MSEDMLKDLVSRNVDVLVEETPQQLSFPPPSSVKQSIQQCEACARNNISMLFQFQVE</sequence>
<evidence type="ECO:0000313" key="2">
    <source>
        <dbReference type="Proteomes" id="UP000789375"/>
    </source>
</evidence>
<dbReference type="EMBL" id="CAJVPP010000703">
    <property type="protein sequence ID" value="CAG8505486.1"/>
    <property type="molecule type" value="Genomic_DNA"/>
</dbReference>
<organism evidence="1 2">
    <name type="scientific">Funneliformis mosseae</name>
    <name type="common">Endomycorrhizal fungus</name>
    <name type="synonym">Glomus mosseae</name>
    <dbReference type="NCBI Taxonomy" id="27381"/>
    <lineage>
        <taxon>Eukaryota</taxon>
        <taxon>Fungi</taxon>
        <taxon>Fungi incertae sedis</taxon>
        <taxon>Mucoromycota</taxon>
        <taxon>Glomeromycotina</taxon>
        <taxon>Glomeromycetes</taxon>
        <taxon>Glomerales</taxon>
        <taxon>Glomeraceae</taxon>
        <taxon>Funneliformis</taxon>
    </lineage>
</organism>
<gene>
    <name evidence="1" type="ORF">FMOSSE_LOCUS4262</name>
</gene>
<reference evidence="1" key="1">
    <citation type="submission" date="2021-06" db="EMBL/GenBank/DDBJ databases">
        <authorList>
            <person name="Kallberg Y."/>
            <person name="Tangrot J."/>
            <person name="Rosling A."/>
        </authorList>
    </citation>
    <scope>NUCLEOTIDE SEQUENCE</scope>
    <source>
        <strain evidence="1">87-6 pot B 2015</strain>
    </source>
</reference>
<evidence type="ECO:0000313" key="1">
    <source>
        <dbReference type="EMBL" id="CAG8505486.1"/>
    </source>
</evidence>
<accession>A0A9N8ZS63</accession>
<dbReference type="Proteomes" id="UP000789375">
    <property type="component" value="Unassembled WGS sequence"/>
</dbReference>
<dbReference type="AlphaFoldDB" id="A0A9N8ZS63"/>
<comment type="caution">
    <text evidence="1">The sequence shown here is derived from an EMBL/GenBank/DDBJ whole genome shotgun (WGS) entry which is preliminary data.</text>
</comment>
<keyword evidence="2" id="KW-1185">Reference proteome</keyword>
<protein>
    <submittedName>
        <fullName evidence="1">8843_t:CDS:1</fullName>
    </submittedName>
</protein>